<evidence type="ECO:0000256" key="1">
    <source>
        <dbReference type="SAM" id="MobiDB-lite"/>
    </source>
</evidence>
<accession>A0A346XZQ8</accession>
<keyword evidence="2" id="KW-0808">Transferase</keyword>
<name>A0A346XZQ8_9ACTN</name>
<dbReference type="EMBL" id="CP031165">
    <property type="protein sequence ID" value="AXV07705.1"/>
    <property type="molecule type" value="Genomic_DNA"/>
</dbReference>
<dbReference type="GO" id="GO:0032259">
    <property type="term" value="P:methylation"/>
    <property type="evidence" value="ECO:0007669"/>
    <property type="project" value="UniProtKB-KW"/>
</dbReference>
<proteinExistence type="predicted"/>
<dbReference type="Gene3D" id="3.40.50.150">
    <property type="entry name" value="Vaccinia Virus protein VP39"/>
    <property type="match status" value="1"/>
</dbReference>
<sequence length="469" mass="50978">MLLHTGERVRHPHANVPPSTSRQRPVRLVTASSVSPASAGDVDQRLAALRCPYCRGTLEVHDVPTPAEGRGRWGLLRCSCREHPLIDDIVILNDGSLGHMSEADAGVVLPGPSVADVVARLREGRTSTVLSTLLVRPPAPHRLSGRRIPRWVATASPIAREMARLRRPLIGAVLRRRRDTMTAERWLHLTYRRTALPGDLYNHFFMRFGQPRMLAALALLEGMPDGPIVDLCSGYGHLLHTLGTTRPAIAVDQSFLSLWVSRWYVAPHALHVCADANRTLPLRDGAATSAVCSDAFCYLSDLPARAAELVRVAGGGPVVLARLGNVAHAPHEGTEHTVEGWRGMLSALGPVRMWTEDELQATYLSNRTADPTIDGPDLEGGKWLCAAIGDGLAAEAALSDPAPHHRGRLVRNPLYVSDGDDERFAFPSEWYAAENGSLTDLLPGRVDPHHRTPSGPGDLTIVGVPDRYC</sequence>
<gene>
    <name evidence="2" type="ORF">DVS28_a3026</name>
</gene>
<dbReference type="InterPro" id="IPR029063">
    <property type="entry name" value="SAM-dependent_MTases_sf"/>
</dbReference>
<dbReference type="KEGG" id="euz:DVS28_a3026"/>
<protein>
    <submittedName>
        <fullName evidence="2">Methyltransferase type 11</fullName>
    </submittedName>
</protein>
<dbReference type="GO" id="GO:0008168">
    <property type="term" value="F:methyltransferase activity"/>
    <property type="evidence" value="ECO:0007669"/>
    <property type="project" value="UniProtKB-KW"/>
</dbReference>
<keyword evidence="3" id="KW-1185">Reference proteome</keyword>
<evidence type="ECO:0000313" key="3">
    <source>
        <dbReference type="Proteomes" id="UP000264006"/>
    </source>
</evidence>
<dbReference type="AlphaFoldDB" id="A0A346XZQ8"/>
<reference evidence="2 3" key="1">
    <citation type="submission" date="2018-09" db="EMBL/GenBank/DDBJ databases">
        <title>Complete genome sequence of Euzebya sp. DY32-46 isolated from seawater of Pacific Ocean.</title>
        <authorList>
            <person name="Xu L."/>
            <person name="Wu Y.-H."/>
            <person name="Xu X.-W."/>
        </authorList>
    </citation>
    <scope>NUCLEOTIDE SEQUENCE [LARGE SCALE GENOMIC DNA]</scope>
    <source>
        <strain evidence="2 3">DY32-46</strain>
    </source>
</reference>
<keyword evidence="2" id="KW-0489">Methyltransferase</keyword>
<dbReference type="SUPFAM" id="SSF53335">
    <property type="entry name" value="S-adenosyl-L-methionine-dependent methyltransferases"/>
    <property type="match status" value="1"/>
</dbReference>
<organism evidence="2 3">
    <name type="scientific">Euzebya pacifica</name>
    <dbReference type="NCBI Taxonomy" id="1608957"/>
    <lineage>
        <taxon>Bacteria</taxon>
        <taxon>Bacillati</taxon>
        <taxon>Actinomycetota</taxon>
        <taxon>Nitriliruptoria</taxon>
        <taxon>Euzebyales</taxon>
    </lineage>
</organism>
<dbReference type="Proteomes" id="UP000264006">
    <property type="component" value="Chromosome"/>
</dbReference>
<feature type="region of interest" description="Disordered" evidence="1">
    <location>
        <begin position="1"/>
        <end position="26"/>
    </location>
</feature>
<evidence type="ECO:0000313" key="2">
    <source>
        <dbReference type="EMBL" id="AXV07705.1"/>
    </source>
</evidence>